<feature type="coiled-coil region" evidence="1">
    <location>
        <begin position="30"/>
        <end position="57"/>
    </location>
</feature>
<protein>
    <submittedName>
        <fullName evidence="2">Uncharacterized protein</fullName>
    </submittedName>
</protein>
<keyword evidence="1" id="KW-0175">Coiled coil</keyword>
<name>A0A846XJD0_9NOCA</name>
<dbReference type="RefSeq" id="WP_068045217.1">
    <property type="nucleotide sequence ID" value="NZ_JAAXOO010000006.1"/>
</dbReference>
<reference evidence="2 3" key="1">
    <citation type="submission" date="2020-04" db="EMBL/GenBank/DDBJ databases">
        <title>MicrobeNet Type strains.</title>
        <authorList>
            <person name="Nicholson A.C."/>
        </authorList>
    </citation>
    <scope>NUCLEOTIDE SEQUENCE [LARGE SCALE GENOMIC DNA]</scope>
    <source>
        <strain evidence="2 3">DSM 45078</strain>
    </source>
</reference>
<proteinExistence type="predicted"/>
<accession>A0A846XJD0</accession>
<evidence type="ECO:0000256" key="1">
    <source>
        <dbReference type="SAM" id="Coils"/>
    </source>
</evidence>
<dbReference type="EMBL" id="JAAXOO010000006">
    <property type="protein sequence ID" value="NKY36112.1"/>
    <property type="molecule type" value="Genomic_DNA"/>
</dbReference>
<organism evidence="2 3">
    <name type="scientific">Nocardia speluncae</name>
    <dbReference type="NCBI Taxonomy" id="419477"/>
    <lineage>
        <taxon>Bacteria</taxon>
        <taxon>Bacillati</taxon>
        <taxon>Actinomycetota</taxon>
        <taxon>Actinomycetes</taxon>
        <taxon>Mycobacteriales</taxon>
        <taxon>Nocardiaceae</taxon>
        <taxon>Nocardia</taxon>
    </lineage>
</organism>
<dbReference type="Proteomes" id="UP000565715">
    <property type="component" value="Unassembled WGS sequence"/>
</dbReference>
<evidence type="ECO:0000313" key="2">
    <source>
        <dbReference type="EMBL" id="NKY36112.1"/>
    </source>
</evidence>
<dbReference type="AlphaFoldDB" id="A0A846XJD0"/>
<sequence length="124" mass="12982">MSVPDLGQQAGIRLHEAARSGEFHMSADAARELAASCDRLVERVQQARTDAADLTRVSGFPDLPSGRALTAGFDAKGREYLEVLDAFEQATLRHKAAYLAAAALFEEADAANGAALAAAVAVTP</sequence>
<evidence type="ECO:0000313" key="3">
    <source>
        <dbReference type="Proteomes" id="UP000565715"/>
    </source>
</evidence>
<gene>
    <name evidence="2" type="ORF">HGA13_24000</name>
</gene>
<keyword evidence="3" id="KW-1185">Reference proteome</keyword>
<comment type="caution">
    <text evidence="2">The sequence shown here is derived from an EMBL/GenBank/DDBJ whole genome shotgun (WGS) entry which is preliminary data.</text>
</comment>